<dbReference type="Proteomes" id="UP000070544">
    <property type="component" value="Unassembled WGS sequence"/>
</dbReference>
<reference evidence="3 4" key="1">
    <citation type="journal article" date="2015" name="Genome Biol. Evol.">
        <title>Phylogenomic analyses indicate that early fungi evolved digesting cell walls of algal ancestors of land plants.</title>
        <authorList>
            <person name="Chang Y."/>
            <person name="Wang S."/>
            <person name="Sekimoto S."/>
            <person name="Aerts A.L."/>
            <person name="Choi C."/>
            <person name="Clum A."/>
            <person name="LaButti K.M."/>
            <person name="Lindquist E.A."/>
            <person name="Yee Ngan C."/>
            <person name="Ohm R.A."/>
            <person name="Salamov A.A."/>
            <person name="Grigoriev I.V."/>
            <person name="Spatafora J.W."/>
            <person name="Berbee M.L."/>
        </authorList>
    </citation>
    <scope>NUCLEOTIDE SEQUENCE [LARGE SCALE GENOMIC DNA]</scope>
    <source>
        <strain evidence="3 4">JEL478</strain>
    </source>
</reference>
<proteinExistence type="predicted"/>
<feature type="region of interest" description="Disordered" evidence="1">
    <location>
        <begin position="407"/>
        <end position="426"/>
    </location>
</feature>
<name>A0A139AUQ8_GONPJ</name>
<feature type="compositionally biased region" description="Low complexity" evidence="1">
    <location>
        <begin position="407"/>
        <end position="420"/>
    </location>
</feature>
<evidence type="ECO:0000313" key="3">
    <source>
        <dbReference type="EMBL" id="KXS20439.1"/>
    </source>
</evidence>
<accession>A0A139AUQ8</accession>
<dbReference type="EMBL" id="KQ965735">
    <property type="protein sequence ID" value="KXS20439.1"/>
    <property type="molecule type" value="Genomic_DNA"/>
</dbReference>
<evidence type="ECO:0008006" key="5">
    <source>
        <dbReference type="Google" id="ProtNLM"/>
    </source>
</evidence>
<feature type="region of interest" description="Disordered" evidence="1">
    <location>
        <begin position="219"/>
        <end position="348"/>
    </location>
</feature>
<evidence type="ECO:0000256" key="1">
    <source>
        <dbReference type="SAM" id="MobiDB-lite"/>
    </source>
</evidence>
<feature type="signal peptide" evidence="2">
    <location>
        <begin position="1"/>
        <end position="28"/>
    </location>
</feature>
<keyword evidence="4" id="KW-1185">Reference proteome</keyword>
<gene>
    <name evidence="3" type="ORF">M427DRAFT_28162</name>
</gene>
<feature type="chain" id="PRO_5007296441" description="Yippee domain-containing protein" evidence="2">
    <location>
        <begin position="29"/>
        <end position="508"/>
    </location>
</feature>
<keyword evidence="2" id="KW-0732">Signal</keyword>
<evidence type="ECO:0000313" key="4">
    <source>
        <dbReference type="Proteomes" id="UP000070544"/>
    </source>
</evidence>
<evidence type="ECO:0000256" key="2">
    <source>
        <dbReference type="SAM" id="SignalP"/>
    </source>
</evidence>
<protein>
    <recommendedName>
        <fullName evidence="5">Yippee domain-containing protein</fullName>
    </recommendedName>
</protein>
<dbReference type="AlphaFoldDB" id="A0A139AUQ8"/>
<feature type="compositionally biased region" description="Low complexity" evidence="1">
    <location>
        <begin position="253"/>
        <end position="267"/>
    </location>
</feature>
<sequence>MSAPAPGMSALPTFLFSLLSTASPFSHATPSPCEGLQHVWHAFDAHEHRLFVEDSEARNAASNRRGLDRMPPLRATFPSLLPATPQHRSQPLITSPHPDALLLICANCRLACRLSLRAQPAPLLPSSSPHPYCHFHTPNSPPPLPTTDGDSLTTTYTCCDCLATLSVTFFEPVVSHSVWAKLLVHRTHPEVFDVFRCVITWTRGAIPLDILDGVDWRGRSDRSGRGDMPGPAQGPPGIATGTPSARSGAHLFKPSSSPLTTTPKKSSQLSALLAPGTWPASSPLPSPSPSPEREIKAQEGSRAAEGVDADRHVVTQEVDGDKSSDAHGGGGQGQEQEDNDGPRTDTRRPDMRKAIAYGHGTALDKYVGEAKGGSAFLISLGFTPQDGNTPVGDGMFHPPPFSFLRPTSSSAPAPVSTASPDYEDSIQDHMTRGDEETIKRLDRAAWECAFAWWAWRKAMGGDPSPPSFRPHSTSLSLLKVFLGADKVGFTQKYEGRGMPETAVLGVAE</sequence>
<feature type="compositionally biased region" description="Basic and acidic residues" evidence="1">
    <location>
        <begin position="308"/>
        <end position="325"/>
    </location>
</feature>
<organism evidence="3 4">
    <name type="scientific">Gonapodya prolifera (strain JEL478)</name>
    <name type="common">Monoblepharis prolifera</name>
    <dbReference type="NCBI Taxonomy" id="1344416"/>
    <lineage>
        <taxon>Eukaryota</taxon>
        <taxon>Fungi</taxon>
        <taxon>Fungi incertae sedis</taxon>
        <taxon>Chytridiomycota</taxon>
        <taxon>Chytridiomycota incertae sedis</taxon>
        <taxon>Monoblepharidomycetes</taxon>
        <taxon>Monoblepharidales</taxon>
        <taxon>Gonapodyaceae</taxon>
        <taxon>Gonapodya</taxon>
    </lineage>
</organism>